<keyword evidence="3" id="KW-1185">Reference proteome</keyword>
<feature type="compositionally biased region" description="Low complexity" evidence="1">
    <location>
        <begin position="25"/>
        <end position="35"/>
    </location>
</feature>
<name>A0AAE2D6Y7_SCHME</name>
<protein>
    <submittedName>
        <fullName evidence="2">Uncharacterized protein</fullName>
    </submittedName>
</protein>
<dbReference type="AlphaFoldDB" id="A0AAE2D6Y7"/>
<sequence>MDESRPNDLMCMAGDRVSGKPPRPRLSQSPSSASSRNDRRHQLNCLTSKQNEINQLQFDINKSKTDFVNINCFECPDSQDSISVVSQGNEDYYDYDIQKSPEINRRQSIYSDNEDGDKSEEKKEDTKASLAKDQISQWIDQILKPSEHLNNPSIHPIKLDYNHKPDSVYSQTLNPEDDILTQWRLRRRMEQAQLEVSKESFHKSNGYAQLTTPFPGRNLSQYRQFFSQTKSLAYNTSPCGLSTIDESTKSSSIKVYIKDTSIQCDLLKHFQMDDSQVQTNHSVFNASFNCCKSLNLYNKSTMHEIGTMTDKNISEACLKVRHKSIRLMVRPQSRNVRLQTPHNMILCNMTRPMSKNVCISVDKTQYHRREQQQATTTATLNNDASVTDNNTLMNCIPHSLPVDESFQSVDSDSWLWPTTPPSSIKSDKNSNQLIGNIFDSNHNAQERKCHQLHATGSPEETSSRSLSHLLGLTTTEHTASKSTIDREVQIGLTISRYMEENLNNVEQPDEKFLEDEILQDLRERRTKCLLKMKLVMKQIHERETQLLNNSNKLC</sequence>
<evidence type="ECO:0000313" key="3">
    <source>
        <dbReference type="Proteomes" id="UP001292079"/>
    </source>
</evidence>
<evidence type="ECO:0000313" key="2">
    <source>
        <dbReference type="EMBL" id="KAK4473499.1"/>
    </source>
</evidence>
<gene>
    <name evidence="2" type="ORF">MN116_002862</name>
</gene>
<feature type="region of interest" description="Disordered" evidence="1">
    <location>
        <begin position="95"/>
        <end position="129"/>
    </location>
</feature>
<evidence type="ECO:0000256" key="1">
    <source>
        <dbReference type="SAM" id="MobiDB-lite"/>
    </source>
</evidence>
<feature type="region of interest" description="Disordered" evidence="1">
    <location>
        <begin position="1"/>
        <end position="39"/>
    </location>
</feature>
<feature type="compositionally biased region" description="Basic and acidic residues" evidence="1">
    <location>
        <begin position="96"/>
        <end position="105"/>
    </location>
</feature>
<dbReference type="Proteomes" id="UP001292079">
    <property type="component" value="Unassembled WGS sequence"/>
</dbReference>
<accession>A0AAE2D6Y7</accession>
<reference evidence="2" key="2">
    <citation type="journal article" date="2023" name="Infect Dis Poverty">
        <title>Chromosome-scale genome of the human blood fluke Schistosoma mekongi and its implications for public health.</title>
        <authorList>
            <person name="Zhou M."/>
            <person name="Xu L."/>
            <person name="Xu D."/>
            <person name="Chen W."/>
            <person name="Khan J."/>
            <person name="Hu Y."/>
            <person name="Huang H."/>
            <person name="Wei H."/>
            <person name="Zhang Y."/>
            <person name="Chusongsang P."/>
            <person name="Tanasarnprasert K."/>
            <person name="Hu X."/>
            <person name="Limpanont Y."/>
            <person name="Lv Z."/>
        </authorList>
    </citation>
    <scope>NUCLEOTIDE SEQUENCE</scope>
    <source>
        <strain evidence="2">LV_2022a</strain>
    </source>
</reference>
<reference evidence="2" key="1">
    <citation type="submission" date="2022-04" db="EMBL/GenBank/DDBJ databases">
        <authorList>
            <person name="Xu L."/>
            <person name="Lv Z."/>
        </authorList>
    </citation>
    <scope>NUCLEOTIDE SEQUENCE</scope>
    <source>
        <strain evidence="2">LV_2022a</strain>
    </source>
</reference>
<organism evidence="2 3">
    <name type="scientific">Schistosoma mekongi</name>
    <name type="common">Parasitic worm</name>
    <dbReference type="NCBI Taxonomy" id="38744"/>
    <lineage>
        <taxon>Eukaryota</taxon>
        <taxon>Metazoa</taxon>
        <taxon>Spiralia</taxon>
        <taxon>Lophotrochozoa</taxon>
        <taxon>Platyhelminthes</taxon>
        <taxon>Trematoda</taxon>
        <taxon>Digenea</taxon>
        <taxon>Strigeidida</taxon>
        <taxon>Schistosomatoidea</taxon>
        <taxon>Schistosomatidae</taxon>
        <taxon>Schistosoma</taxon>
    </lineage>
</organism>
<proteinExistence type="predicted"/>
<comment type="caution">
    <text evidence="2">The sequence shown here is derived from an EMBL/GenBank/DDBJ whole genome shotgun (WGS) entry which is preliminary data.</text>
</comment>
<dbReference type="EMBL" id="JALJAT010000002">
    <property type="protein sequence ID" value="KAK4473499.1"/>
    <property type="molecule type" value="Genomic_DNA"/>
</dbReference>